<protein>
    <recommendedName>
        <fullName evidence="3">Co-chaperonin GroES</fullName>
    </recommendedName>
    <alternativeName>
        <fullName evidence="3">10 kDa chaperonin</fullName>
    </alternativeName>
    <alternativeName>
        <fullName evidence="3">Chaperonin-10</fullName>
        <shortName evidence="3">Cpn10</shortName>
    </alternativeName>
</protein>
<accession>A0A448V3C5</accession>
<dbReference type="GO" id="GO:0005524">
    <property type="term" value="F:ATP binding"/>
    <property type="evidence" value="ECO:0007669"/>
    <property type="project" value="InterPro"/>
</dbReference>
<gene>
    <name evidence="3 5" type="primary">groS</name>
    <name evidence="3" type="synonym">groES</name>
    <name evidence="5" type="ORF">NCTC13079_01485</name>
</gene>
<dbReference type="InterPro" id="IPR020818">
    <property type="entry name" value="Chaperonin_GroES"/>
</dbReference>
<keyword evidence="6" id="KW-1185">Reference proteome</keyword>
<dbReference type="GO" id="GO:0044183">
    <property type="term" value="F:protein folding chaperone"/>
    <property type="evidence" value="ECO:0007669"/>
    <property type="project" value="InterPro"/>
</dbReference>
<name>A0A448V3C5_9FIRM</name>
<dbReference type="AlphaFoldDB" id="A0A448V3C5"/>
<keyword evidence="3" id="KW-0963">Cytoplasm</keyword>
<comment type="function">
    <text evidence="3 4">Together with the chaperonin GroEL, plays an essential role in assisting protein folding. The GroEL-GroES system forms a nano-cage that allows encapsulation of the non-native substrate proteins and provides a physical environment optimized to promote and accelerate protein folding. GroES binds to the apical surface of the GroEL ring, thereby capping the opening of the GroEL channel.</text>
</comment>
<dbReference type="NCBIfam" id="NF001531">
    <property type="entry name" value="PRK00364.2-2"/>
    <property type="match status" value="1"/>
</dbReference>
<dbReference type="SMART" id="SM00883">
    <property type="entry name" value="Cpn10"/>
    <property type="match status" value="1"/>
</dbReference>
<dbReference type="CDD" id="cd00320">
    <property type="entry name" value="cpn10"/>
    <property type="match status" value="1"/>
</dbReference>
<dbReference type="RefSeq" id="WP_126466178.1">
    <property type="nucleotide sequence ID" value="NZ_JAUSWF010000004.1"/>
</dbReference>
<organism evidence="5 6">
    <name type="scientific">Aedoeadaptatus ivorii</name>
    <dbReference type="NCBI Taxonomy" id="54006"/>
    <lineage>
        <taxon>Bacteria</taxon>
        <taxon>Bacillati</taxon>
        <taxon>Bacillota</taxon>
        <taxon>Tissierellia</taxon>
        <taxon>Tissierellales</taxon>
        <taxon>Peptoniphilaceae</taxon>
        <taxon>Aedoeadaptatus</taxon>
    </lineage>
</organism>
<dbReference type="PANTHER" id="PTHR10772:SF63">
    <property type="entry name" value="20 KDA CHAPERONIN, CHLOROPLASTIC"/>
    <property type="match status" value="1"/>
</dbReference>
<dbReference type="GO" id="GO:0051087">
    <property type="term" value="F:protein-folding chaperone binding"/>
    <property type="evidence" value="ECO:0007669"/>
    <property type="project" value="TreeGrafter"/>
</dbReference>
<dbReference type="PROSITE" id="PS00681">
    <property type="entry name" value="CHAPERONINS_CPN10"/>
    <property type="match status" value="1"/>
</dbReference>
<comment type="similarity">
    <text evidence="1 3 4">Belongs to the GroES chaperonin family.</text>
</comment>
<dbReference type="InterPro" id="IPR018369">
    <property type="entry name" value="Chaprnonin_Cpn10_CS"/>
</dbReference>
<comment type="subcellular location">
    <subcellularLocation>
        <location evidence="3">Cytoplasm</location>
    </subcellularLocation>
</comment>
<dbReference type="HAMAP" id="MF_00580">
    <property type="entry name" value="CH10"/>
    <property type="match status" value="1"/>
</dbReference>
<evidence type="ECO:0000256" key="4">
    <source>
        <dbReference type="RuleBase" id="RU000535"/>
    </source>
</evidence>
<dbReference type="KEGG" id="piv:NCTC13079_01485"/>
<evidence type="ECO:0000256" key="3">
    <source>
        <dbReference type="HAMAP-Rule" id="MF_00580"/>
    </source>
</evidence>
<dbReference type="Proteomes" id="UP000269544">
    <property type="component" value="Chromosome"/>
</dbReference>
<dbReference type="EMBL" id="LR134523">
    <property type="protein sequence ID" value="VEJ36281.1"/>
    <property type="molecule type" value="Genomic_DNA"/>
</dbReference>
<reference evidence="5 6" key="1">
    <citation type="submission" date="2018-12" db="EMBL/GenBank/DDBJ databases">
        <authorList>
            <consortium name="Pathogen Informatics"/>
        </authorList>
    </citation>
    <scope>NUCLEOTIDE SEQUENCE [LARGE SCALE GENOMIC DNA]</scope>
    <source>
        <strain evidence="5 6">NCTC13079</strain>
    </source>
</reference>
<dbReference type="GO" id="GO:0046872">
    <property type="term" value="F:metal ion binding"/>
    <property type="evidence" value="ECO:0007669"/>
    <property type="project" value="TreeGrafter"/>
</dbReference>
<proteinExistence type="inferred from homology"/>
<evidence type="ECO:0000313" key="5">
    <source>
        <dbReference type="EMBL" id="VEJ36281.1"/>
    </source>
</evidence>
<dbReference type="FunFam" id="2.30.33.40:FF:000001">
    <property type="entry name" value="10 kDa chaperonin"/>
    <property type="match status" value="1"/>
</dbReference>
<comment type="subunit">
    <text evidence="3">Heptamer of 7 subunits arranged in a ring. Interacts with the chaperonin GroEL.</text>
</comment>
<dbReference type="Pfam" id="PF00166">
    <property type="entry name" value="Cpn10"/>
    <property type="match status" value="1"/>
</dbReference>
<evidence type="ECO:0000256" key="1">
    <source>
        <dbReference type="ARBA" id="ARBA00006975"/>
    </source>
</evidence>
<dbReference type="GO" id="GO:0051082">
    <property type="term" value="F:unfolded protein binding"/>
    <property type="evidence" value="ECO:0007669"/>
    <property type="project" value="TreeGrafter"/>
</dbReference>
<dbReference type="GO" id="GO:0005737">
    <property type="term" value="C:cytoplasm"/>
    <property type="evidence" value="ECO:0007669"/>
    <property type="project" value="UniProtKB-SubCell"/>
</dbReference>
<dbReference type="OrthoDB" id="9806791at2"/>
<evidence type="ECO:0000256" key="2">
    <source>
        <dbReference type="ARBA" id="ARBA00023186"/>
    </source>
</evidence>
<keyword evidence="2 3" id="KW-0143">Chaperone</keyword>
<dbReference type="InterPro" id="IPR037124">
    <property type="entry name" value="Chaperonin_GroES_sf"/>
</dbReference>
<dbReference type="Gene3D" id="2.30.33.40">
    <property type="entry name" value="GroES chaperonin"/>
    <property type="match status" value="1"/>
</dbReference>
<dbReference type="SUPFAM" id="SSF50129">
    <property type="entry name" value="GroES-like"/>
    <property type="match status" value="1"/>
</dbReference>
<dbReference type="PANTHER" id="PTHR10772">
    <property type="entry name" value="10 KDA HEAT SHOCK PROTEIN"/>
    <property type="match status" value="1"/>
</dbReference>
<evidence type="ECO:0000313" key="6">
    <source>
        <dbReference type="Proteomes" id="UP000269544"/>
    </source>
</evidence>
<dbReference type="PRINTS" id="PR00297">
    <property type="entry name" value="CHAPERONIN10"/>
</dbReference>
<sequence length="93" mass="10146">MNIKPLGERVVIQKIEKENVTAGGIVLPDSAKEESNVATVIAVSEELKNSEEIHCDLKEGDKVIYSKYAGNEVEIDGESVIVIKYQDLLASLS</sequence>
<dbReference type="InterPro" id="IPR011032">
    <property type="entry name" value="GroES-like_sf"/>
</dbReference>